<keyword evidence="2" id="KW-1185">Reference proteome</keyword>
<proteinExistence type="predicted"/>
<dbReference type="EMBL" id="JABSTQ010009566">
    <property type="protein sequence ID" value="KAG0428037.1"/>
    <property type="molecule type" value="Genomic_DNA"/>
</dbReference>
<organism evidence="1 2">
    <name type="scientific">Ixodes persulcatus</name>
    <name type="common">Taiga tick</name>
    <dbReference type="NCBI Taxonomy" id="34615"/>
    <lineage>
        <taxon>Eukaryota</taxon>
        <taxon>Metazoa</taxon>
        <taxon>Ecdysozoa</taxon>
        <taxon>Arthropoda</taxon>
        <taxon>Chelicerata</taxon>
        <taxon>Arachnida</taxon>
        <taxon>Acari</taxon>
        <taxon>Parasitiformes</taxon>
        <taxon>Ixodida</taxon>
        <taxon>Ixodoidea</taxon>
        <taxon>Ixodidae</taxon>
        <taxon>Ixodinae</taxon>
        <taxon>Ixodes</taxon>
    </lineage>
</organism>
<accession>A0AC60Q319</accession>
<name>A0AC60Q319_IXOPE</name>
<sequence>MAGVDDDVVISINVILLACSLILRRRRALKARRRRFWVRPSWRFRNTEGQASALLPRLRARDEGYFRDFLRMPPSTFDTLLGLVGPKIERKVTPFREPISPHDRLAITLRFLANGDTFRSLSYNFLIDLQKYRSDPAQYQEYLKRATFNYRLSRTRRLIENSFGIMANRWRILRRAFKASEEITESVVKACVTLHNFLLKDSAHSRSAYSPPGYTDHEDWEGNS</sequence>
<evidence type="ECO:0000313" key="2">
    <source>
        <dbReference type="Proteomes" id="UP000805193"/>
    </source>
</evidence>
<evidence type="ECO:0000313" key="1">
    <source>
        <dbReference type="EMBL" id="KAG0428037.1"/>
    </source>
</evidence>
<gene>
    <name evidence="1" type="ORF">HPB47_024949</name>
</gene>
<dbReference type="Proteomes" id="UP000805193">
    <property type="component" value="Unassembled WGS sequence"/>
</dbReference>
<protein>
    <submittedName>
        <fullName evidence="1">Uncharacterized protein</fullName>
    </submittedName>
</protein>
<comment type="caution">
    <text evidence="1">The sequence shown here is derived from an EMBL/GenBank/DDBJ whole genome shotgun (WGS) entry which is preliminary data.</text>
</comment>
<reference evidence="1 2" key="1">
    <citation type="journal article" date="2020" name="Cell">
        <title>Large-Scale Comparative Analyses of Tick Genomes Elucidate Their Genetic Diversity and Vector Capacities.</title>
        <authorList>
            <consortium name="Tick Genome and Microbiome Consortium (TIGMIC)"/>
            <person name="Jia N."/>
            <person name="Wang J."/>
            <person name="Shi W."/>
            <person name="Du L."/>
            <person name="Sun Y."/>
            <person name="Zhan W."/>
            <person name="Jiang J.F."/>
            <person name="Wang Q."/>
            <person name="Zhang B."/>
            <person name="Ji P."/>
            <person name="Bell-Sakyi L."/>
            <person name="Cui X.M."/>
            <person name="Yuan T.T."/>
            <person name="Jiang B.G."/>
            <person name="Yang W.F."/>
            <person name="Lam T.T."/>
            <person name="Chang Q.C."/>
            <person name="Ding S.J."/>
            <person name="Wang X.J."/>
            <person name="Zhu J.G."/>
            <person name="Ruan X.D."/>
            <person name="Zhao L."/>
            <person name="Wei J.T."/>
            <person name="Ye R.Z."/>
            <person name="Que T.C."/>
            <person name="Du C.H."/>
            <person name="Zhou Y.H."/>
            <person name="Cheng J.X."/>
            <person name="Dai P.F."/>
            <person name="Guo W.B."/>
            <person name="Han X.H."/>
            <person name="Huang E.J."/>
            <person name="Li L.F."/>
            <person name="Wei W."/>
            <person name="Gao Y.C."/>
            <person name="Liu J.Z."/>
            <person name="Shao H.Z."/>
            <person name="Wang X."/>
            <person name="Wang C.C."/>
            <person name="Yang T.C."/>
            <person name="Huo Q.B."/>
            <person name="Li W."/>
            <person name="Chen H.Y."/>
            <person name="Chen S.E."/>
            <person name="Zhou L.G."/>
            <person name="Ni X.B."/>
            <person name="Tian J.H."/>
            <person name="Sheng Y."/>
            <person name="Liu T."/>
            <person name="Pan Y.S."/>
            <person name="Xia L.Y."/>
            <person name="Li J."/>
            <person name="Zhao F."/>
            <person name="Cao W.C."/>
        </authorList>
    </citation>
    <scope>NUCLEOTIDE SEQUENCE [LARGE SCALE GENOMIC DNA]</scope>
    <source>
        <strain evidence="1">Iper-2018</strain>
    </source>
</reference>